<sequence>MHKGKCKEMIGGTYLGVVARDPVLAPITFPDWRNKGMEHSRKRCWLKLRLSIGTVDQLRKFWREFQLELTKRSGTNLLTNGQSQRTSLLRTDYNYEKSIGCTKMGLGHLRTLCSDRYIYIKQACNLLAEEGLTPEDGNIEANEIVFVIVMGPEYSSQGGNDNSSDASQSTNEL</sequence>
<evidence type="ECO:0000313" key="2">
    <source>
        <dbReference type="Proteomes" id="UP000775213"/>
    </source>
</evidence>
<name>A0AAV7HK17_DENCH</name>
<dbReference type="AlphaFoldDB" id="A0AAV7HK17"/>
<evidence type="ECO:0000313" key="1">
    <source>
        <dbReference type="EMBL" id="KAH0468197.1"/>
    </source>
</evidence>
<comment type="caution">
    <text evidence="1">The sequence shown here is derived from an EMBL/GenBank/DDBJ whole genome shotgun (WGS) entry which is preliminary data.</text>
</comment>
<keyword evidence="2" id="KW-1185">Reference proteome</keyword>
<protein>
    <submittedName>
        <fullName evidence="1">Uncharacterized protein</fullName>
    </submittedName>
</protein>
<accession>A0AAV7HK17</accession>
<dbReference type="EMBL" id="JAGFBR010000004">
    <property type="protein sequence ID" value="KAH0468197.1"/>
    <property type="molecule type" value="Genomic_DNA"/>
</dbReference>
<gene>
    <name evidence="1" type="ORF">IEQ34_003230</name>
</gene>
<dbReference type="Proteomes" id="UP000775213">
    <property type="component" value="Unassembled WGS sequence"/>
</dbReference>
<proteinExistence type="predicted"/>
<organism evidence="1 2">
    <name type="scientific">Dendrobium chrysotoxum</name>
    <name type="common">Orchid</name>
    <dbReference type="NCBI Taxonomy" id="161865"/>
    <lineage>
        <taxon>Eukaryota</taxon>
        <taxon>Viridiplantae</taxon>
        <taxon>Streptophyta</taxon>
        <taxon>Embryophyta</taxon>
        <taxon>Tracheophyta</taxon>
        <taxon>Spermatophyta</taxon>
        <taxon>Magnoliopsida</taxon>
        <taxon>Liliopsida</taxon>
        <taxon>Asparagales</taxon>
        <taxon>Orchidaceae</taxon>
        <taxon>Epidendroideae</taxon>
        <taxon>Malaxideae</taxon>
        <taxon>Dendrobiinae</taxon>
        <taxon>Dendrobium</taxon>
    </lineage>
</organism>
<reference evidence="1 2" key="1">
    <citation type="journal article" date="2021" name="Hortic Res">
        <title>Chromosome-scale assembly of the Dendrobium chrysotoxum genome enhances the understanding of orchid evolution.</title>
        <authorList>
            <person name="Zhang Y."/>
            <person name="Zhang G.Q."/>
            <person name="Zhang D."/>
            <person name="Liu X.D."/>
            <person name="Xu X.Y."/>
            <person name="Sun W.H."/>
            <person name="Yu X."/>
            <person name="Zhu X."/>
            <person name="Wang Z.W."/>
            <person name="Zhao X."/>
            <person name="Zhong W.Y."/>
            <person name="Chen H."/>
            <person name="Yin W.L."/>
            <person name="Huang T."/>
            <person name="Niu S.C."/>
            <person name="Liu Z.J."/>
        </authorList>
    </citation>
    <scope>NUCLEOTIDE SEQUENCE [LARGE SCALE GENOMIC DNA]</scope>
    <source>
        <strain evidence="1">Lindl</strain>
    </source>
</reference>